<feature type="non-terminal residue" evidence="1">
    <location>
        <position position="1"/>
    </location>
</feature>
<proteinExistence type="predicted"/>
<name>X1DRS3_9ZZZZ</name>
<dbReference type="EMBL" id="BARU01003430">
    <property type="protein sequence ID" value="GAH23711.1"/>
    <property type="molecule type" value="Genomic_DNA"/>
</dbReference>
<accession>X1DRS3</accession>
<sequence>TDMLGMEPTWMKSEISEADWEEVSEGMSQAESQLELLQGAQVEVIGSETVKGIDCYVLQLTPDMGQLWQTVMQQTQVAGEEILPEVDEIFLEEVFRSFSVKQWVAKDTYFLTKAEIDMVMKLTPEALGFPEEEGEMTMNITMTLLAYDYNEPVSIELPPEAEEATGMESEAADTELANVQTAVIALMVDNELWELPNPVTVATNDMSAFPDTSICGIDKILDPDGNAYIAGQDKDGYYLYQHDITGDGTSTGLVNYVATRYTKGTYTVDAYGTVTQVTKGV</sequence>
<protein>
    <submittedName>
        <fullName evidence="1">Uncharacterized protein</fullName>
    </submittedName>
</protein>
<organism evidence="1">
    <name type="scientific">marine sediment metagenome</name>
    <dbReference type="NCBI Taxonomy" id="412755"/>
    <lineage>
        <taxon>unclassified sequences</taxon>
        <taxon>metagenomes</taxon>
        <taxon>ecological metagenomes</taxon>
    </lineage>
</organism>
<reference evidence="1" key="1">
    <citation type="journal article" date="2014" name="Front. Microbiol.">
        <title>High frequency of phylogenetically diverse reductive dehalogenase-homologous genes in deep subseafloor sedimentary metagenomes.</title>
        <authorList>
            <person name="Kawai M."/>
            <person name="Futagami T."/>
            <person name="Toyoda A."/>
            <person name="Takaki Y."/>
            <person name="Nishi S."/>
            <person name="Hori S."/>
            <person name="Arai W."/>
            <person name="Tsubouchi T."/>
            <person name="Morono Y."/>
            <person name="Uchiyama I."/>
            <person name="Ito T."/>
            <person name="Fujiyama A."/>
            <person name="Inagaki F."/>
            <person name="Takami H."/>
        </authorList>
    </citation>
    <scope>NUCLEOTIDE SEQUENCE</scope>
    <source>
        <strain evidence="1">Expedition CK06-06</strain>
    </source>
</reference>
<dbReference type="Pfam" id="PF20316">
    <property type="entry name" value="DUF6612"/>
    <property type="match status" value="1"/>
</dbReference>
<dbReference type="AlphaFoldDB" id="X1DRS3"/>
<comment type="caution">
    <text evidence="1">The sequence shown here is derived from an EMBL/GenBank/DDBJ whole genome shotgun (WGS) entry which is preliminary data.</text>
</comment>
<dbReference type="Gene3D" id="2.50.20.20">
    <property type="match status" value="1"/>
</dbReference>
<gene>
    <name evidence="1" type="ORF">S03H2_07426</name>
</gene>
<dbReference type="InterPro" id="IPR046720">
    <property type="entry name" value="DUF6612"/>
</dbReference>
<evidence type="ECO:0000313" key="1">
    <source>
        <dbReference type="EMBL" id="GAH23711.1"/>
    </source>
</evidence>